<dbReference type="EMBL" id="CP045725">
    <property type="protein sequence ID" value="QGF22398.1"/>
    <property type="molecule type" value="Genomic_DNA"/>
</dbReference>
<keyword evidence="4" id="KW-0808">Transferase</keyword>
<dbReference type="GO" id="GO:0140282">
    <property type="term" value="F:carbon-nitrogen ligase activity on lipid II"/>
    <property type="evidence" value="ECO:0007669"/>
    <property type="project" value="UniProtKB-UniRule"/>
</dbReference>
<comment type="catalytic activity">
    <reaction evidence="2">
        <text>L-glutamine + H2O = L-glutamate + NH4(+)</text>
        <dbReference type="Rhea" id="RHEA:15889"/>
        <dbReference type="ChEBI" id="CHEBI:15377"/>
        <dbReference type="ChEBI" id="CHEBI:28938"/>
        <dbReference type="ChEBI" id="CHEBI:29985"/>
        <dbReference type="ChEBI" id="CHEBI:58359"/>
        <dbReference type="EC" id="3.5.1.2"/>
    </reaction>
</comment>
<sequence length="250" mass="26384">MTRPVHIVLVYQSLLGIYGDRGNATVLMKRLQWRGFEPRLTVAEPGQPLPDDADIYLLGGGEDGAQTTAVRLLSQEGTLHRAAERGAVVFAVCAGYQILGTTFTIGEREEVMPGLGLLDITTRRGDVRAVGEILTRLRPLPGDVTPLSGDDALVTGFENHGGMTTLGPDASPLADVEIGIGNGDGSATEGAIQGSVVGTYPHGPILARNPGLADFLLETALRTRLDPLPVVPIPGLRRERVAAIRQGARG</sequence>
<comment type="catalytic activity">
    <reaction evidence="2">
        <text>beta-D-GlcNAc-(1-&gt;4)-Mur2Ac(oyl-L-Ala-gamma-D-Glu-L-Lys-D-Ala-D-Ala)-di-trans,octa-cis-undecaprenyl diphosphate + L-glutamine + ATP + H2O = beta-D-GlcNAc-(1-&gt;4)-Mur2Ac(oyl-L-Ala-D-isoglutaminyl-L-Lys-D-Ala-D-Ala)-di-trans,octa-cis-undecaprenyl diphosphate + L-glutamate + ADP + phosphate + H(+)</text>
        <dbReference type="Rhea" id="RHEA:57928"/>
        <dbReference type="ChEBI" id="CHEBI:15377"/>
        <dbReference type="ChEBI" id="CHEBI:15378"/>
        <dbReference type="ChEBI" id="CHEBI:29985"/>
        <dbReference type="ChEBI" id="CHEBI:30616"/>
        <dbReference type="ChEBI" id="CHEBI:43474"/>
        <dbReference type="ChEBI" id="CHEBI:58359"/>
        <dbReference type="ChEBI" id="CHEBI:60033"/>
        <dbReference type="ChEBI" id="CHEBI:62233"/>
        <dbReference type="ChEBI" id="CHEBI:456216"/>
        <dbReference type="EC" id="6.3.5.13"/>
    </reaction>
</comment>
<dbReference type="GO" id="GO:0008360">
    <property type="term" value="P:regulation of cell shape"/>
    <property type="evidence" value="ECO:0007669"/>
    <property type="project" value="UniProtKB-KW"/>
</dbReference>
<feature type="active site" evidence="2">
    <location>
        <position position="202"/>
    </location>
</feature>
<protein>
    <recommendedName>
        <fullName evidence="2">Lipid II isoglutaminyl synthase (glutamine-hydrolyzing) subunit GatD</fullName>
        <ecNumber evidence="2">6.3.5.13</ecNumber>
    </recommendedName>
    <alternativeName>
        <fullName evidence="2">Lipid II isoglutaminyl synthase glutaminase subunit</fullName>
        <ecNumber evidence="2">3.5.1.2</ecNumber>
    </alternativeName>
</protein>
<dbReference type="GO" id="GO:0009236">
    <property type="term" value="P:cobalamin biosynthetic process"/>
    <property type="evidence" value="ECO:0007669"/>
    <property type="project" value="InterPro"/>
</dbReference>
<evidence type="ECO:0000256" key="2">
    <source>
        <dbReference type="HAMAP-Rule" id="MF_02213"/>
    </source>
</evidence>
<keyword evidence="2" id="KW-0961">Cell wall biogenesis/degradation</keyword>
<dbReference type="PANTHER" id="PTHR21343">
    <property type="entry name" value="DETHIOBIOTIN SYNTHETASE"/>
    <property type="match status" value="1"/>
</dbReference>
<dbReference type="AlphaFoldDB" id="A0A5Q2F6V0"/>
<keyword evidence="1 2" id="KW-0315">Glutamine amidotransferase</keyword>
<dbReference type="UniPathway" id="UPA00219"/>
<dbReference type="Pfam" id="PF07685">
    <property type="entry name" value="GATase_3"/>
    <property type="match status" value="1"/>
</dbReference>
<dbReference type="Proteomes" id="UP000386847">
    <property type="component" value="Chromosome"/>
</dbReference>
<dbReference type="GO" id="GO:0016740">
    <property type="term" value="F:transferase activity"/>
    <property type="evidence" value="ECO:0007669"/>
    <property type="project" value="UniProtKB-KW"/>
</dbReference>
<proteinExistence type="inferred from homology"/>
<dbReference type="GO" id="GO:0071555">
    <property type="term" value="P:cell wall organization"/>
    <property type="evidence" value="ECO:0007669"/>
    <property type="project" value="UniProtKB-KW"/>
</dbReference>
<gene>
    <name evidence="2" type="primary">gatD</name>
    <name evidence="4" type="ORF">Rai3103_00400</name>
</gene>
<dbReference type="InterPro" id="IPR029062">
    <property type="entry name" value="Class_I_gatase-like"/>
</dbReference>
<dbReference type="SUPFAM" id="SSF52317">
    <property type="entry name" value="Class I glutamine amidotransferase-like"/>
    <property type="match status" value="1"/>
</dbReference>
<keyword evidence="2" id="KW-0436">Ligase</keyword>
<comment type="similarity">
    <text evidence="2">Belongs to the CobB/CobQ family. GatD subfamily.</text>
</comment>
<evidence type="ECO:0000313" key="5">
    <source>
        <dbReference type="Proteomes" id="UP000386847"/>
    </source>
</evidence>
<dbReference type="GO" id="GO:0009252">
    <property type="term" value="P:peptidoglycan biosynthetic process"/>
    <property type="evidence" value="ECO:0007669"/>
    <property type="project" value="UniProtKB-UniRule"/>
</dbReference>
<feature type="active site" description="Nucleophile" evidence="2">
    <location>
        <position position="93"/>
    </location>
</feature>
<keyword evidence="2" id="KW-0378">Hydrolase</keyword>
<name>A0A5Q2F6V0_9ACTN</name>
<reference evidence="4 5" key="1">
    <citation type="submission" date="2019-10" db="EMBL/GenBank/DDBJ databases">
        <title>Genomic analysis of Raineyella sp. CBA3103.</title>
        <authorList>
            <person name="Roh S.W."/>
        </authorList>
    </citation>
    <scope>NUCLEOTIDE SEQUENCE [LARGE SCALE GENOMIC DNA]</scope>
    <source>
        <strain evidence="4 5">CBA3103</strain>
    </source>
</reference>
<feature type="domain" description="CobB/CobQ-like glutamine amidotransferase" evidence="3">
    <location>
        <begin position="7"/>
        <end position="209"/>
    </location>
</feature>
<keyword evidence="5" id="KW-1185">Reference proteome</keyword>
<evidence type="ECO:0000313" key="4">
    <source>
        <dbReference type="EMBL" id="QGF22398.1"/>
    </source>
</evidence>
<comment type="pathway">
    <text evidence="2">Cell wall biogenesis; peptidoglycan biosynthesis.</text>
</comment>
<accession>A0A5Q2F6V0</accession>
<keyword evidence="2" id="KW-0573">Peptidoglycan synthesis</keyword>
<keyword evidence="2" id="KW-0133">Cell shape</keyword>
<dbReference type="HAMAP" id="MF_02213">
    <property type="entry name" value="Lipid_II_synth_GatD"/>
    <property type="match status" value="1"/>
</dbReference>
<dbReference type="CDD" id="cd01750">
    <property type="entry name" value="GATase1_CobQ"/>
    <property type="match status" value="1"/>
</dbReference>
<dbReference type="KEGG" id="rain:Rai3103_00400"/>
<dbReference type="InterPro" id="IPR033949">
    <property type="entry name" value="CobQ_GATase1"/>
</dbReference>
<comment type="function">
    <text evidence="2">The lipid II isoglutaminyl synthase complex catalyzes the formation of alpha-D-isoglutamine in the cell wall lipid II stem peptide. The GatD subunit catalyzes the hydrolysis of glutamine to glutamate and ammonia. The resulting ammonia molecule is channeled to the active site of MurT.</text>
</comment>
<organism evidence="4 5">
    <name type="scientific">Raineyella fluvialis</name>
    <dbReference type="NCBI Taxonomy" id="2662261"/>
    <lineage>
        <taxon>Bacteria</taxon>
        <taxon>Bacillati</taxon>
        <taxon>Actinomycetota</taxon>
        <taxon>Actinomycetes</taxon>
        <taxon>Propionibacteriales</taxon>
        <taxon>Propionibacteriaceae</taxon>
        <taxon>Raineyella</taxon>
    </lineage>
</organism>
<dbReference type="InterPro" id="IPR043702">
    <property type="entry name" value="Lipid_II_synth_GatD"/>
</dbReference>
<dbReference type="PANTHER" id="PTHR21343:SF9">
    <property type="entry name" value="LIPID II ISOGLUTAMINYL SYNTHASE (GLUTAMINE-HYDROLYZING) SUBUNIT GATD"/>
    <property type="match status" value="1"/>
</dbReference>
<dbReference type="GO" id="GO:0004359">
    <property type="term" value="F:glutaminase activity"/>
    <property type="evidence" value="ECO:0007669"/>
    <property type="project" value="UniProtKB-UniRule"/>
</dbReference>
<comment type="subunit">
    <text evidence="2">Forms a heterodimer with MurT.</text>
</comment>
<feature type="binding site" evidence="2">
    <location>
        <position position="128"/>
    </location>
    <ligand>
        <name>substrate</name>
    </ligand>
</feature>
<dbReference type="EC" id="3.5.1.2" evidence="2"/>
<dbReference type="Gene3D" id="3.40.50.880">
    <property type="match status" value="1"/>
</dbReference>
<evidence type="ECO:0000259" key="3">
    <source>
        <dbReference type="Pfam" id="PF07685"/>
    </source>
</evidence>
<dbReference type="RefSeq" id="WP_153570908.1">
    <property type="nucleotide sequence ID" value="NZ_CP045725.1"/>
</dbReference>
<evidence type="ECO:0000256" key="1">
    <source>
        <dbReference type="ARBA" id="ARBA00022962"/>
    </source>
</evidence>
<dbReference type="EC" id="6.3.5.13" evidence="2"/>
<dbReference type="PROSITE" id="PS51274">
    <property type="entry name" value="GATASE_COBBQ"/>
    <property type="match status" value="1"/>
</dbReference>
<dbReference type="InterPro" id="IPR011698">
    <property type="entry name" value="GATase_3"/>
</dbReference>